<name>A0AAV9EWG0_ACOCL</name>
<dbReference type="Proteomes" id="UP001180020">
    <property type="component" value="Unassembled WGS sequence"/>
</dbReference>
<evidence type="ECO:0008006" key="3">
    <source>
        <dbReference type="Google" id="ProtNLM"/>
    </source>
</evidence>
<dbReference type="InterPro" id="IPR026206">
    <property type="entry name" value="HAUS3"/>
</dbReference>
<dbReference type="GO" id="GO:0051225">
    <property type="term" value="P:spindle assembly"/>
    <property type="evidence" value="ECO:0007669"/>
    <property type="project" value="InterPro"/>
</dbReference>
<sequence length="274" mass="31810">MEDPEKSHQHRVAELQRLRSIFGTSERQWVEAQVENAKQQAMLSVLKAQLSSDEAHIHLDLYSLRLSALSGAYVVRINYMLFKLEILKRNYFMLALGSVGDYDLRVMRQEHYMNQQKLDRCLALKQAAYETHEQGAVDDRDTFLHGVRDLLSIHSNSQGGLPAYVSAPGIIQQISGLHSDLISLRHNLEKSLPQDRNRCITSMKELEELEKVNSELFVAVDEITSEHQKKVEIFKHHQSEVHRERQVFVDFFCNPNRLRNQVRELSDHIKALHF</sequence>
<comment type="caution">
    <text evidence="1">The sequence shown here is derived from an EMBL/GenBank/DDBJ whole genome shotgun (WGS) entry which is preliminary data.</text>
</comment>
<dbReference type="EMBL" id="JAUJYO010000004">
    <property type="protein sequence ID" value="KAK1318081.1"/>
    <property type="molecule type" value="Genomic_DNA"/>
</dbReference>
<dbReference type="GO" id="GO:0031023">
    <property type="term" value="P:microtubule organizing center organization"/>
    <property type="evidence" value="ECO:0007669"/>
    <property type="project" value="TreeGrafter"/>
</dbReference>
<protein>
    <recommendedName>
        <fullName evidence="3">AUGMIN subunit 3</fullName>
    </recommendedName>
</protein>
<dbReference type="AlphaFoldDB" id="A0AAV9EWG0"/>
<keyword evidence="2" id="KW-1185">Reference proteome</keyword>
<dbReference type="PANTHER" id="PTHR19378:SF0">
    <property type="entry name" value="HAUS AUGMIN-LIKE COMPLEX SUBUNIT 3"/>
    <property type="match status" value="1"/>
</dbReference>
<dbReference type="GO" id="GO:0005815">
    <property type="term" value="C:microtubule organizing center"/>
    <property type="evidence" value="ECO:0007669"/>
    <property type="project" value="TreeGrafter"/>
</dbReference>
<accession>A0AAV9EWG0</accession>
<proteinExistence type="predicted"/>
<reference evidence="1" key="1">
    <citation type="journal article" date="2023" name="Nat. Commun.">
        <title>Diploid and tetraploid genomes of Acorus and the evolution of monocots.</title>
        <authorList>
            <person name="Ma L."/>
            <person name="Liu K.W."/>
            <person name="Li Z."/>
            <person name="Hsiao Y.Y."/>
            <person name="Qi Y."/>
            <person name="Fu T."/>
            <person name="Tang G.D."/>
            <person name="Zhang D."/>
            <person name="Sun W.H."/>
            <person name="Liu D.K."/>
            <person name="Li Y."/>
            <person name="Chen G.Z."/>
            <person name="Liu X.D."/>
            <person name="Liao X.Y."/>
            <person name="Jiang Y.T."/>
            <person name="Yu X."/>
            <person name="Hao Y."/>
            <person name="Huang J."/>
            <person name="Zhao X.W."/>
            <person name="Ke S."/>
            <person name="Chen Y.Y."/>
            <person name="Wu W.L."/>
            <person name="Hsu J.L."/>
            <person name="Lin Y.F."/>
            <person name="Huang M.D."/>
            <person name="Li C.Y."/>
            <person name="Huang L."/>
            <person name="Wang Z.W."/>
            <person name="Zhao X."/>
            <person name="Zhong W.Y."/>
            <person name="Peng D.H."/>
            <person name="Ahmad S."/>
            <person name="Lan S."/>
            <person name="Zhang J.S."/>
            <person name="Tsai W.C."/>
            <person name="Van de Peer Y."/>
            <person name="Liu Z.J."/>
        </authorList>
    </citation>
    <scope>NUCLEOTIDE SEQUENCE</scope>
    <source>
        <strain evidence="1">CP</strain>
    </source>
</reference>
<gene>
    <name evidence="1" type="ORF">QJS10_CPB04g00901</name>
</gene>
<dbReference type="GO" id="GO:0070652">
    <property type="term" value="C:HAUS complex"/>
    <property type="evidence" value="ECO:0007669"/>
    <property type="project" value="InterPro"/>
</dbReference>
<dbReference type="PANTHER" id="PTHR19378">
    <property type="entry name" value="GOLGIN- RELATED"/>
    <property type="match status" value="1"/>
</dbReference>
<organism evidence="1 2">
    <name type="scientific">Acorus calamus</name>
    <name type="common">Sweet flag</name>
    <dbReference type="NCBI Taxonomy" id="4465"/>
    <lineage>
        <taxon>Eukaryota</taxon>
        <taxon>Viridiplantae</taxon>
        <taxon>Streptophyta</taxon>
        <taxon>Embryophyta</taxon>
        <taxon>Tracheophyta</taxon>
        <taxon>Spermatophyta</taxon>
        <taxon>Magnoliopsida</taxon>
        <taxon>Liliopsida</taxon>
        <taxon>Acoraceae</taxon>
        <taxon>Acorus</taxon>
    </lineage>
</organism>
<reference evidence="1" key="2">
    <citation type="submission" date="2023-06" db="EMBL/GenBank/DDBJ databases">
        <authorList>
            <person name="Ma L."/>
            <person name="Liu K.-W."/>
            <person name="Li Z."/>
            <person name="Hsiao Y.-Y."/>
            <person name="Qi Y."/>
            <person name="Fu T."/>
            <person name="Tang G."/>
            <person name="Zhang D."/>
            <person name="Sun W.-H."/>
            <person name="Liu D.-K."/>
            <person name="Li Y."/>
            <person name="Chen G.-Z."/>
            <person name="Liu X.-D."/>
            <person name="Liao X.-Y."/>
            <person name="Jiang Y.-T."/>
            <person name="Yu X."/>
            <person name="Hao Y."/>
            <person name="Huang J."/>
            <person name="Zhao X.-W."/>
            <person name="Ke S."/>
            <person name="Chen Y.-Y."/>
            <person name="Wu W.-L."/>
            <person name="Hsu J.-L."/>
            <person name="Lin Y.-F."/>
            <person name="Huang M.-D."/>
            <person name="Li C.-Y."/>
            <person name="Huang L."/>
            <person name="Wang Z.-W."/>
            <person name="Zhao X."/>
            <person name="Zhong W.-Y."/>
            <person name="Peng D.-H."/>
            <person name="Ahmad S."/>
            <person name="Lan S."/>
            <person name="Zhang J.-S."/>
            <person name="Tsai W.-C."/>
            <person name="Van De Peer Y."/>
            <person name="Liu Z.-J."/>
        </authorList>
    </citation>
    <scope>NUCLEOTIDE SEQUENCE</scope>
    <source>
        <strain evidence="1">CP</strain>
        <tissue evidence="1">Leaves</tissue>
    </source>
</reference>
<dbReference type="GO" id="GO:0072686">
    <property type="term" value="C:mitotic spindle"/>
    <property type="evidence" value="ECO:0007669"/>
    <property type="project" value="TreeGrafter"/>
</dbReference>
<evidence type="ECO:0000313" key="2">
    <source>
        <dbReference type="Proteomes" id="UP001180020"/>
    </source>
</evidence>
<evidence type="ECO:0000313" key="1">
    <source>
        <dbReference type="EMBL" id="KAK1318081.1"/>
    </source>
</evidence>